<dbReference type="GO" id="GO:0000978">
    <property type="term" value="F:RNA polymerase II cis-regulatory region sequence-specific DNA binding"/>
    <property type="evidence" value="ECO:0007669"/>
    <property type="project" value="TreeGrafter"/>
</dbReference>
<dbReference type="GO" id="GO:0000981">
    <property type="term" value="F:DNA-binding transcription factor activity, RNA polymerase II-specific"/>
    <property type="evidence" value="ECO:0007669"/>
    <property type="project" value="TreeGrafter"/>
</dbReference>
<dbReference type="CDD" id="cd00167">
    <property type="entry name" value="SANT"/>
    <property type="match status" value="2"/>
</dbReference>
<feature type="domain" description="Myb-like" evidence="2">
    <location>
        <begin position="79"/>
        <end position="130"/>
    </location>
</feature>
<dbReference type="Proteomes" id="UP000179807">
    <property type="component" value="Unassembled WGS sequence"/>
</dbReference>
<dbReference type="EMBL" id="MLAK01001382">
    <property type="protein sequence ID" value="OHS93658.1"/>
    <property type="molecule type" value="Genomic_DNA"/>
</dbReference>
<sequence length="349" mass="39575">MPRNFGCLGPNDVFDDIECALPQELQRPKQTRQKFTQDEDLLIVELVGDNQFPNWAEIATNIPGKTGRQCRERYQHYLAPKITREPFTEEEDEIIVEFYKKYGPNWALIAEQFHGRRTNNHIKNRWNNHLRMKFNEISISPEFKQNNCSCNHTITSNTNNNNNSNFLVNNHYSCMNNNMVNQNINRNLNFGHPISMIVPPNPNPGMTNIFPNVGIVQPQVFNPMIQIPPQKVTITNFRKLPPIQFNYSHLSSVKNTEIRTPSFIKAPAISPAYSGGTGETFAVTETSPSDSSRTDSSWDTSTDSGDNDGGWDGVTELGLDGDFGWLDTLAEFGYNAADGEEFESLEFSL</sequence>
<accession>A0A1J4J2Q3</accession>
<dbReference type="PROSITE" id="PS50090">
    <property type="entry name" value="MYB_LIKE"/>
    <property type="match status" value="2"/>
</dbReference>
<dbReference type="PANTHER" id="PTHR45614:SF69">
    <property type="entry name" value="CHROMOSOME UNDETERMINED SCAFFOLD_38, WHOLE GENOME SHOTGUN SEQUENCE"/>
    <property type="match status" value="1"/>
</dbReference>
<dbReference type="Pfam" id="PF00249">
    <property type="entry name" value="Myb_DNA-binding"/>
    <property type="match status" value="2"/>
</dbReference>
<dbReference type="InterPro" id="IPR017930">
    <property type="entry name" value="Myb_dom"/>
</dbReference>
<feature type="domain" description="HTH myb-type" evidence="3">
    <location>
        <begin position="79"/>
        <end position="134"/>
    </location>
</feature>
<reference evidence="4" key="1">
    <citation type="submission" date="2016-10" db="EMBL/GenBank/DDBJ databases">
        <authorList>
            <person name="Benchimol M."/>
            <person name="Almeida L.G."/>
            <person name="Vasconcelos A.T."/>
            <person name="Perreira-Neves A."/>
            <person name="Rosa I.A."/>
            <person name="Tasca T."/>
            <person name="Bogo M.R."/>
            <person name="de Souza W."/>
        </authorList>
    </citation>
    <scope>NUCLEOTIDE SEQUENCE [LARGE SCALE GENOMIC DNA]</scope>
    <source>
        <strain evidence="4">K</strain>
    </source>
</reference>
<dbReference type="AlphaFoldDB" id="A0A1J4J2Q3"/>
<dbReference type="GO" id="GO:0005634">
    <property type="term" value="C:nucleus"/>
    <property type="evidence" value="ECO:0007669"/>
    <property type="project" value="TreeGrafter"/>
</dbReference>
<dbReference type="SMART" id="SM00717">
    <property type="entry name" value="SANT"/>
    <property type="match status" value="2"/>
</dbReference>
<comment type="caution">
    <text evidence="4">The sequence shown here is derived from an EMBL/GenBank/DDBJ whole genome shotgun (WGS) entry which is preliminary data.</text>
</comment>
<dbReference type="RefSeq" id="XP_068346795.1">
    <property type="nucleotide sequence ID" value="XM_068496163.1"/>
</dbReference>
<dbReference type="PANTHER" id="PTHR45614">
    <property type="entry name" value="MYB PROTEIN-RELATED"/>
    <property type="match status" value="1"/>
</dbReference>
<dbReference type="GeneID" id="94830867"/>
<feature type="domain" description="Myb-like" evidence="2">
    <location>
        <begin position="27"/>
        <end position="78"/>
    </location>
</feature>
<dbReference type="OrthoDB" id="2143914at2759"/>
<keyword evidence="5" id="KW-1185">Reference proteome</keyword>
<dbReference type="InterPro" id="IPR001005">
    <property type="entry name" value="SANT/Myb"/>
</dbReference>
<feature type="region of interest" description="Disordered" evidence="1">
    <location>
        <begin position="282"/>
        <end position="313"/>
    </location>
</feature>
<dbReference type="Gene3D" id="1.10.10.60">
    <property type="entry name" value="Homeodomain-like"/>
    <property type="match status" value="2"/>
</dbReference>
<evidence type="ECO:0008006" key="6">
    <source>
        <dbReference type="Google" id="ProtNLM"/>
    </source>
</evidence>
<gene>
    <name evidence="4" type="ORF">TRFO_11660</name>
</gene>
<dbReference type="InterPro" id="IPR009057">
    <property type="entry name" value="Homeodomain-like_sf"/>
</dbReference>
<name>A0A1J4J2Q3_9EUKA</name>
<dbReference type="SUPFAM" id="SSF46689">
    <property type="entry name" value="Homeodomain-like"/>
    <property type="match status" value="2"/>
</dbReference>
<feature type="domain" description="HTH myb-type" evidence="3">
    <location>
        <begin position="27"/>
        <end position="78"/>
    </location>
</feature>
<evidence type="ECO:0000259" key="2">
    <source>
        <dbReference type="PROSITE" id="PS50090"/>
    </source>
</evidence>
<evidence type="ECO:0000313" key="5">
    <source>
        <dbReference type="Proteomes" id="UP000179807"/>
    </source>
</evidence>
<proteinExistence type="predicted"/>
<feature type="compositionally biased region" description="Low complexity" evidence="1">
    <location>
        <begin position="286"/>
        <end position="304"/>
    </location>
</feature>
<dbReference type="PROSITE" id="PS51294">
    <property type="entry name" value="HTH_MYB"/>
    <property type="match status" value="2"/>
</dbReference>
<evidence type="ECO:0000313" key="4">
    <source>
        <dbReference type="EMBL" id="OHS93658.1"/>
    </source>
</evidence>
<evidence type="ECO:0000256" key="1">
    <source>
        <dbReference type="SAM" id="MobiDB-lite"/>
    </source>
</evidence>
<protein>
    <recommendedName>
        <fullName evidence="6">Myb-like DNA-binding domain containing protein</fullName>
    </recommendedName>
</protein>
<organism evidence="4 5">
    <name type="scientific">Tritrichomonas foetus</name>
    <dbReference type="NCBI Taxonomy" id="1144522"/>
    <lineage>
        <taxon>Eukaryota</taxon>
        <taxon>Metamonada</taxon>
        <taxon>Parabasalia</taxon>
        <taxon>Tritrichomonadida</taxon>
        <taxon>Tritrichomonadidae</taxon>
        <taxon>Tritrichomonas</taxon>
    </lineage>
</organism>
<evidence type="ECO:0000259" key="3">
    <source>
        <dbReference type="PROSITE" id="PS51294"/>
    </source>
</evidence>
<dbReference type="InterPro" id="IPR050560">
    <property type="entry name" value="MYB_TF"/>
</dbReference>
<dbReference type="VEuPathDB" id="TrichDB:TRFO_11660"/>